<gene>
    <name evidence="3" type="ORF">VFH_II152320</name>
</gene>
<feature type="region of interest" description="Disordered" evidence="1">
    <location>
        <begin position="83"/>
        <end position="109"/>
    </location>
</feature>
<keyword evidence="2" id="KW-0732">Signal</keyword>
<accession>A0AAV0ZN24</accession>
<dbReference type="EMBL" id="OX451737">
    <property type="protein sequence ID" value="CAI8598943.1"/>
    <property type="molecule type" value="Genomic_DNA"/>
</dbReference>
<evidence type="ECO:0000313" key="3">
    <source>
        <dbReference type="EMBL" id="CAI8598943.1"/>
    </source>
</evidence>
<feature type="chain" id="PRO_5043314674" evidence="2">
    <location>
        <begin position="27"/>
        <end position="125"/>
    </location>
</feature>
<name>A0AAV0ZN24_VICFA</name>
<feature type="compositionally biased region" description="Polar residues" evidence="1">
    <location>
        <begin position="83"/>
        <end position="92"/>
    </location>
</feature>
<evidence type="ECO:0000313" key="4">
    <source>
        <dbReference type="Proteomes" id="UP001157006"/>
    </source>
</evidence>
<feature type="compositionally biased region" description="Basic and acidic residues" evidence="1">
    <location>
        <begin position="98"/>
        <end position="107"/>
    </location>
</feature>
<reference evidence="3 4" key="1">
    <citation type="submission" date="2023-01" db="EMBL/GenBank/DDBJ databases">
        <authorList>
            <person name="Kreplak J."/>
        </authorList>
    </citation>
    <scope>NUCLEOTIDE SEQUENCE [LARGE SCALE GENOMIC DNA]</scope>
</reference>
<organism evidence="3 4">
    <name type="scientific">Vicia faba</name>
    <name type="common">Broad bean</name>
    <name type="synonym">Faba vulgaris</name>
    <dbReference type="NCBI Taxonomy" id="3906"/>
    <lineage>
        <taxon>Eukaryota</taxon>
        <taxon>Viridiplantae</taxon>
        <taxon>Streptophyta</taxon>
        <taxon>Embryophyta</taxon>
        <taxon>Tracheophyta</taxon>
        <taxon>Spermatophyta</taxon>
        <taxon>Magnoliopsida</taxon>
        <taxon>eudicotyledons</taxon>
        <taxon>Gunneridae</taxon>
        <taxon>Pentapetalae</taxon>
        <taxon>rosids</taxon>
        <taxon>fabids</taxon>
        <taxon>Fabales</taxon>
        <taxon>Fabaceae</taxon>
        <taxon>Papilionoideae</taxon>
        <taxon>50 kb inversion clade</taxon>
        <taxon>NPAAA clade</taxon>
        <taxon>Hologalegina</taxon>
        <taxon>IRL clade</taxon>
        <taxon>Fabeae</taxon>
        <taxon>Vicia</taxon>
    </lineage>
</organism>
<dbReference type="AlphaFoldDB" id="A0AAV0ZN24"/>
<proteinExistence type="predicted"/>
<feature type="signal peptide" evidence="2">
    <location>
        <begin position="1"/>
        <end position="26"/>
    </location>
</feature>
<feature type="compositionally biased region" description="Pro residues" evidence="1">
    <location>
        <begin position="34"/>
        <end position="47"/>
    </location>
</feature>
<dbReference type="Proteomes" id="UP001157006">
    <property type="component" value="Chromosome 2"/>
</dbReference>
<feature type="region of interest" description="Disordered" evidence="1">
    <location>
        <begin position="22"/>
        <end position="66"/>
    </location>
</feature>
<evidence type="ECO:0000256" key="1">
    <source>
        <dbReference type="SAM" id="MobiDB-lite"/>
    </source>
</evidence>
<keyword evidence="4" id="KW-1185">Reference proteome</keyword>
<protein>
    <submittedName>
        <fullName evidence="3">Uncharacterized protein</fullName>
    </submittedName>
</protein>
<evidence type="ECO:0000256" key="2">
    <source>
        <dbReference type="SAM" id="SignalP"/>
    </source>
</evidence>
<sequence length="125" mass="13827">MPSKQPQVLLLLGMVILITTSELGAGQQEEDPPTQDPQPVKDPPVPTDPVEKPPKIGQTPHPKPLHKKLLSLSYNSLFHKSCNKPPSSVFQTQDDEDKSSPVKELQMDKTTSPTIKKLYIIPTIL</sequence>